<feature type="region of interest" description="Disordered" evidence="12">
    <location>
        <begin position="475"/>
        <end position="547"/>
    </location>
</feature>
<dbReference type="PANTHER" id="PTHR21210:SF0">
    <property type="entry name" value="TRNA (URACIL-O(2)-)-METHYLTRANSFERASE-RELATED"/>
    <property type="match status" value="1"/>
</dbReference>
<feature type="compositionally biased region" description="Polar residues" evidence="12">
    <location>
        <begin position="578"/>
        <end position="590"/>
    </location>
</feature>
<keyword evidence="6 11" id="KW-0489">Methyltransferase</keyword>
<keyword evidence="5 11" id="KW-0963">Cytoplasm</keyword>
<comment type="caution">
    <text evidence="13">The sequence shown here is derived from an EMBL/GenBank/DDBJ whole genome shotgun (WGS) entry which is preliminary data.</text>
</comment>
<gene>
    <name evidence="13" type="ORF">GOMPHAMPRED_004934</name>
</gene>
<comment type="subcellular location">
    <subcellularLocation>
        <location evidence="1 11">Cytoplasm</location>
    </subcellularLocation>
</comment>
<evidence type="ECO:0000313" key="13">
    <source>
        <dbReference type="EMBL" id="CAF9906801.1"/>
    </source>
</evidence>
<keyword evidence="14" id="KW-1185">Reference proteome</keyword>
<protein>
    <recommendedName>
        <fullName evidence="4 11">tRNA (uracil-O(2)-)-methyltransferase</fullName>
        <ecNumber evidence="3 11">2.1.1.211</ecNumber>
    </recommendedName>
</protein>
<dbReference type="GO" id="GO:0141101">
    <property type="term" value="F:tRNA(Ser) (uridine(44)-2'-O-)-methyltransferase activity"/>
    <property type="evidence" value="ECO:0007669"/>
    <property type="project" value="UniProtKB-EC"/>
</dbReference>
<comment type="catalytic activity">
    <reaction evidence="10 11">
        <text>uridine(44) in tRNA(Ser) + S-adenosyl-L-methionine = 2'-O-methyluridine(44) in tRNA(Ser) + S-adenosyl-L-homocysteine + H(+)</text>
        <dbReference type="Rhea" id="RHEA:43100"/>
        <dbReference type="Rhea" id="RHEA-COMP:10339"/>
        <dbReference type="Rhea" id="RHEA-COMP:10340"/>
        <dbReference type="ChEBI" id="CHEBI:15378"/>
        <dbReference type="ChEBI" id="CHEBI:57856"/>
        <dbReference type="ChEBI" id="CHEBI:59789"/>
        <dbReference type="ChEBI" id="CHEBI:65315"/>
        <dbReference type="ChEBI" id="CHEBI:74478"/>
        <dbReference type="EC" id="2.1.1.211"/>
    </reaction>
</comment>
<feature type="region of interest" description="Disordered" evidence="12">
    <location>
        <begin position="365"/>
        <end position="386"/>
    </location>
</feature>
<dbReference type="OrthoDB" id="10047021at2759"/>
<keyword evidence="8 11" id="KW-0949">S-adenosyl-L-methionine</keyword>
<dbReference type="EC" id="2.1.1.211" evidence="3 11"/>
<evidence type="ECO:0000256" key="10">
    <source>
        <dbReference type="ARBA" id="ARBA00047957"/>
    </source>
</evidence>
<keyword evidence="9 11" id="KW-0819">tRNA processing</keyword>
<organism evidence="13 14">
    <name type="scientific">Gomphillus americanus</name>
    <dbReference type="NCBI Taxonomy" id="1940652"/>
    <lineage>
        <taxon>Eukaryota</taxon>
        <taxon>Fungi</taxon>
        <taxon>Dikarya</taxon>
        <taxon>Ascomycota</taxon>
        <taxon>Pezizomycotina</taxon>
        <taxon>Lecanoromycetes</taxon>
        <taxon>OSLEUM clade</taxon>
        <taxon>Ostropomycetidae</taxon>
        <taxon>Ostropales</taxon>
        <taxon>Graphidaceae</taxon>
        <taxon>Gomphilloideae</taxon>
        <taxon>Gomphillus</taxon>
    </lineage>
</organism>
<reference evidence="13" key="1">
    <citation type="submission" date="2021-03" db="EMBL/GenBank/DDBJ databases">
        <authorList>
            <person name="Tagirdzhanova G."/>
        </authorList>
    </citation>
    <scope>NUCLEOTIDE SEQUENCE</scope>
</reference>
<sequence>MVNLSANTHQDCSDECTGTVFKPTECFTGSKISPLGSDWITMYQSVCDFDAEGFFKVVHHLIRNPNITSSNLFRADILYDSDNTENVDIALPGLSPKQLKDQCPNLRHSLSQDNLQRHVIRRFVPRNDALDKPVNQSIYYYQDTPNVGSVVMMVPHVKAVAEIPFYHPQVAGLAFTHILGSTGGCVVSISYCPFPEDVQQTFSSRQSRTALRLLKTIWKHGQGNLTGYTKRVHHDQILPQKRVQDRFADLKRKYATRLIDNWVETTDPAKQVFEQIGIAAFLLELWNDMYAPSNSIRSDKPPFPGFVDIGCGNGILLEILLSEGRSGWGLEGHKRKTWSTLSFKSQSAIVHGLFVPAPLQRIAEPSDLRPDFGTSKNPRPDSIDNSASITKKIKSLSIKLLNHDNRSEKSESDLPPFHNGIFNILPETNEGPFIISNHADELTGWTPLLALLNRSSFFIVPCCSRNLSGERFRAPSHGNNWTADNAAPTYFDGQKPQKSNDQSKKHIAIHIPLSSDYGHRDSHGNLENNRDNPPSDSSSGSSISSLHSSKIDQEHKYRFVNAAPLASPHSALNDHQEFATQNPPNTNKQAAEQGDLKAISQKSRSKTLSGYQALCCWVVHLADQCGYLVEREMLRLPSTRNYGIVCRFRKGDIVFEGKRGGDHGEPVMKSTASLQERMAKVLEVIVAEGGADRSKWVGVCAKEVVKGNDWMGHES</sequence>
<comment type="function">
    <text evidence="11">Adenosyl-L-methionine (AdoMet)-dependent tRNA (uracil-O(2)-)-methyltransferase.</text>
</comment>
<dbReference type="InterPro" id="IPR011671">
    <property type="entry name" value="tRNA_uracil_MeTrfase"/>
</dbReference>
<evidence type="ECO:0000256" key="1">
    <source>
        <dbReference type="ARBA" id="ARBA00004496"/>
    </source>
</evidence>
<evidence type="ECO:0000256" key="11">
    <source>
        <dbReference type="RuleBase" id="RU368004"/>
    </source>
</evidence>
<accession>A0A8H3EPW2</accession>
<dbReference type="EMBL" id="CAJPDQ010000003">
    <property type="protein sequence ID" value="CAF9906801.1"/>
    <property type="molecule type" value="Genomic_DNA"/>
</dbReference>
<evidence type="ECO:0000256" key="2">
    <source>
        <dbReference type="ARBA" id="ARBA00009056"/>
    </source>
</evidence>
<dbReference type="GO" id="GO:0030488">
    <property type="term" value="P:tRNA methylation"/>
    <property type="evidence" value="ECO:0007669"/>
    <property type="project" value="UniProtKB-UniRule"/>
</dbReference>
<evidence type="ECO:0000256" key="5">
    <source>
        <dbReference type="ARBA" id="ARBA00022490"/>
    </source>
</evidence>
<dbReference type="Proteomes" id="UP000664169">
    <property type="component" value="Unassembled WGS sequence"/>
</dbReference>
<feature type="compositionally biased region" description="Basic and acidic residues" evidence="12">
    <location>
        <begin position="517"/>
        <end position="530"/>
    </location>
</feature>
<dbReference type="Pfam" id="PF07757">
    <property type="entry name" value="AdoMet_MTase"/>
    <property type="match status" value="1"/>
</dbReference>
<evidence type="ECO:0000256" key="7">
    <source>
        <dbReference type="ARBA" id="ARBA00022679"/>
    </source>
</evidence>
<evidence type="ECO:0000256" key="9">
    <source>
        <dbReference type="ARBA" id="ARBA00022694"/>
    </source>
</evidence>
<feature type="compositionally biased region" description="Low complexity" evidence="12">
    <location>
        <begin position="535"/>
        <end position="547"/>
    </location>
</feature>
<comment type="similarity">
    <text evidence="2 11">Belongs to the TRM44 family.</text>
</comment>
<name>A0A8H3EPW2_9LECA</name>
<evidence type="ECO:0000256" key="6">
    <source>
        <dbReference type="ARBA" id="ARBA00022603"/>
    </source>
</evidence>
<evidence type="ECO:0000256" key="3">
    <source>
        <dbReference type="ARBA" id="ARBA00012795"/>
    </source>
</evidence>
<proteinExistence type="inferred from homology"/>
<dbReference type="AlphaFoldDB" id="A0A8H3EPW2"/>
<dbReference type="PANTHER" id="PTHR21210">
    <property type="entry name" value="TRNA (URACIL-O(2)-)-METHYLTRANSFERASE-RELATED"/>
    <property type="match status" value="1"/>
</dbReference>
<evidence type="ECO:0000313" key="14">
    <source>
        <dbReference type="Proteomes" id="UP000664169"/>
    </source>
</evidence>
<evidence type="ECO:0000256" key="4">
    <source>
        <dbReference type="ARBA" id="ARBA00017788"/>
    </source>
</evidence>
<dbReference type="GO" id="GO:0005737">
    <property type="term" value="C:cytoplasm"/>
    <property type="evidence" value="ECO:0007669"/>
    <property type="project" value="UniProtKB-SubCell"/>
</dbReference>
<evidence type="ECO:0000256" key="8">
    <source>
        <dbReference type="ARBA" id="ARBA00022691"/>
    </source>
</evidence>
<evidence type="ECO:0000256" key="12">
    <source>
        <dbReference type="SAM" id="MobiDB-lite"/>
    </source>
</evidence>
<feature type="region of interest" description="Disordered" evidence="12">
    <location>
        <begin position="576"/>
        <end position="598"/>
    </location>
</feature>
<keyword evidence="7 11" id="KW-0808">Transferase</keyword>